<dbReference type="PROSITE" id="PS00211">
    <property type="entry name" value="ABC_TRANSPORTER_1"/>
    <property type="match status" value="1"/>
</dbReference>
<protein>
    <submittedName>
        <fullName evidence="10">Thiamine transport system ATP-binding protein</fullName>
    </submittedName>
</protein>
<evidence type="ECO:0000256" key="3">
    <source>
        <dbReference type="ARBA" id="ARBA00022496"/>
    </source>
</evidence>
<keyword evidence="7" id="KW-0406">Ion transport</keyword>
<reference evidence="10" key="1">
    <citation type="submission" date="2023-07" db="EMBL/GenBank/DDBJ databases">
        <title>Sequencing the genomes of 1000 actinobacteria strains.</title>
        <authorList>
            <person name="Klenk H.-P."/>
        </authorList>
    </citation>
    <scope>NUCLEOTIDE SEQUENCE</scope>
    <source>
        <strain evidence="10">DSM 107476</strain>
    </source>
</reference>
<name>A0ABU1ZVT2_9CORY</name>
<dbReference type="InterPro" id="IPR003439">
    <property type="entry name" value="ABC_transporter-like_ATP-bd"/>
</dbReference>
<keyword evidence="1" id="KW-0813">Transport</keyword>
<dbReference type="InterPro" id="IPR017871">
    <property type="entry name" value="ABC_transporter-like_CS"/>
</dbReference>
<dbReference type="InterPro" id="IPR015853">
    <property type="entry name" value="ABC_transpr_FbpC"/>
</dbReference>
<gene>
    <name evidence="10" type="ORF">J2S39_000023</name>
</gene>
<dbReference type="InterPro" id="IPR003593">
    <property type="entry name" value="AAA+_ATPase"/>
</dbReference>
<dbReference type="PANTHER" id="PTHR42781:SF4">
    <property type="entry name" value="SPERMIDINE_PUTRESCINE IMPORT ATP-BINDING PROTEIN POTA"/>
    <property type="match status" value="1"/>
</dbReference>
<feature type="domain" description="ABC transporter" evidence="9">
    <location>
        <begin position="1"/>
        <end position="197"/>
    </location>
</feature>
<organism evidence="10 11">
    <name type="scientific">Corynebacterium guangdongense</name>
    <dbReference type="NCBI Taxonomy" id="1783348"/>
    <lineage>
        <taxon>Bacteria</taxon>
        <taxon>Bacillati</taxon>
        <taxon>Actinomycetota</taxon>
        <taxon>Actinomycetes</taxon>
        <taxon>Mycobacteriales</taxon>
        <taxon>Corynebacteriaceae</taxon>
        <taxon>Corynebacterium</taxon>
    </lineage>
</organism>
<dbReference type="InterPro" id="IPR027417">
    <property type="entry name" value="P-loop_NTPase"/>
</dbReference>
<proteinExistence type="predicted"/>
<keyword evidence="8" id="KW-0472">Membrane</keyword>
<dbReference type="RefSeq" id="WP_290197087.1">
    <property type="nucleotide sequence ID" value="NZ_CP047654.1"/>
</dbReference>
<sequence>MSLSLKSGEILGLLGASGSGKSTLLRAIAGLEPVASGRVLMGGRDVTRVPTHKRGIGMVFQRGELFPHRNVGRNISYGLEMAGVSRAQRLARVEELLELVGLAGYAERPVDTLSGGQAQRVALARTLAPRPGLVLLDEPLSALDKKLRERLAVDVRSILKRSGTAAIFVTHDPEEATTVSDSIVEMEDGELMGGAWVR</sequence>
<dbReference type="SUPFAM" id="SSF52540">
    <property type="entry name" value="P-loop containing nucleoside triphosphate hydrolases"/>
    <property type="match status" value="1"/>
</dbReference>
<dbReference type="CDD" id="cd03259">
    <property type="entry name" value="ABC_Carb_Solutes_like"/>
    <property type="match status" value="1"/>
</dbReference>
<evidence type="ECO:0000256" key="5">
    <source>
        <dbReference type="ARBA" id="ARBA00022840"/>
    </source>
</evidence>
<dbReference type="PANTHER" id="PTHR42781">
    <property type="entry name" value="SPERMIDINE/PUTRESCINE IMPORT ATP-BINDING PROTEIN POTA"/>
    <property type="match status" value="1"/>
</dbReference>
<comment type="caution">
    <text evidence="10">The sequence shown here is derived from an EMBL/GenBank/DDBJ whole genome shotgun (WGS) entry which is preliminary data.</text>
</comment>
<evidence type="ECO:0000313" key="10">
    <source>
        <dbReference type="EMBL" id="MDR7328347.1"/>
    </source>
</evidence>
<keyword evidence="11" id="KW-1185">Reference proteome</keyword>
<evidence type="ECO:0000259" key="9">
    <source>
        <dbReference type="PROSITE" id="PS50893"/>
    </source>
</evidence>
<accession>A0ABU1ZVT2</accession>
<dbReference type="PROSITE" id="PS50893">
    <property type="entry name" value="ABC_TRANSPORTER_2"/>
    <property type="match status" value="1"/>
</dbReference>
<evidence type="ECO:0000313" key="11">
    <source>
        <dbReference type="Proteomes" id="UP001180840"/>
    </source>
</evidence>
<evidence type="ECO:0000256" key="8">
    <source>
        <dbReference type="ARBA" id="ARBA00023136"/>
    </source>
</evidence>
<evidence type="ECO:0000256" key="7">
    <source>
        <dbReference type="ARBA" id="ARBA00023065"/>
    </source>
</evidence>
<dbReference type="Proteomes" id="UP001180840">
    <property type="component" value="Unassembled WGS sequence"/>
</dbReference>
<dbReference type="SMART" id="SM00382">
    <property type="entry name" value="AAA"/>
    <property type="match status" value="1"/>
</dbReference>
<evidence type="ECO:0000256" key="1">
    <source>
        <dbReference type="ARBA" id="ARBA00022448"/>
    </source>
</evidence>
<dbReference type="Gene3D" id="3.40.50.300">
    <property type="entry name" value="P-loop containing nucleotide triphosphate hydrolases"/>
    <property type="match status" value="1"/>
</dbReference>
<keyword evidence="4" id="KW-0547">Nucleotide-binding</keyword>
<dbReference type="Pfam" id="PF00005">
    <property type="entry name" value="ABC_tran"/>
    <property type="match status" value="1"/>
</dbReference>
<evidence type="ECO:0000256" key="2">
    <source>
        <dbReference type="ARBA" id="ARBA00022475"/>
    </source>
</evidence>
<keyword evidence="3" id="KW-0410">Iron transport</keyword>
<keyword evidence="5 10" id="KW-0067">ATP-binding</keyword>
<evidence type="ECO:0000256" key="6">
    <source>
        <dbReference type="ARBA" id="ARBA00023004"/>
    </source>
</evidence>
<dbReference type="GO" id="GO:0005524">
    <property type="term" value="F:ATP binding"/>
    <property type="evidence" value="ECO:0007669"/>
    <property type="project" value="UniProtKB-KW"/>
</dbReference>
<keyword evidence="2" id="KW-1003">Cell membrane</keyword>
<evidence type="ECO:0000256" key="4">
    <source>
        <dbReference type="ARBA" id="ARBA00022741"/>
    </source>
</evidence>
<keyword evidence="6" id="KW-0408">Iron</keyword>
<dbReference type="InterPro" id="IPR050093">
    <property type="entry name" value="ABC_SmlMolc_Importer"/>
</dbReference>
<dbReference type="EMBL" id="JAVDXZ010000001">
    <property type="protein sequence ID" value="MDR7328347.1"/>
    <property type="molecule type" value="Genomic_DNA"/>
</dbReference>